<dbReference type="InterPro" id="IPR036910">
    <property type="entry name" value="HMG_box_dom_sf"/>
</dbReference>
<evidence type="ECO:0000313" key="8">
    <source>
        <dbReference type="Proteomes" id="UP001633002"/>
    </source>
</evidence>
<evidence type="ECO:0000256" key="1">
    <source>
        <dbReference type="ARBA" id="ARBA00004123"/>
    </source>
</evidence>
<evidence type="ECO:0000256" key="4">
    <source>
        <dbReference type="PROSITE-ProRule" id="PRU00267"/>
    </source>
</evidence>
<evidence type="ECO:0000313" key="7">
    <source>
        <dbReference type="EMBL" id="KAL3699151.1"/>
    </source>
</evidence>
<dbReference type="InterPro" id="IPR031061">
    <property type="entry name" value="HMGB_plant"/>
</dbReference>
<feature type="compositionally biased region" description="Acidic residues" evidence="5">
    <location>
        <begin position="132"/>
        <end position="142"/>
    </location>
</feature>
<feature type="DNA-binding region" description="HMG box" evidence="4">
    <location>
        <begin position="59"/>
        <end position="128"/>
    </location>
</feature>
<dbReference type="GO" id="GO:0005634">
    <property type="term" value="C:nucleus"/>
    <property type="evidence" value="ECO:0007669"/>
    <property type="project" value="UniProtKB-SubCell"/>
</dbReference>
<dbReference type="InterPro" id="IPR009071">
    <property type="entry name" value="HMG_box_dom"/>
</dbReference>
<reference evidence="7 8" key="1">
    <citation type="submission" date="2024-09" db="EMBL/GenBank/DDBJ databases">
        <title>Chromosome-scale assembly of Riccia sorocarpa.</title>
        <authorList>
            <person name="Paukszto L."/>
        </authorList>
    </citation>
    <scope>NUCLEOTIDE SEQUENCE [LARGE SCALE GENOMIC DNA]</scope>
    <source>
        <strain evidence="7">LP-2024</strain>
        <tissue evidence="7">Aerial parts of the thallus</tissue>
    </source>
</reference>
<organism evidence="7 8">
    <name type="scientific">Riccia sorocarpa</name>
    <dbReference type="NCBI Taxonomy" id="122646"/>
    <lineage>
        <taxon>Eukaryota</taxon>
        <taxon>Viridiplantae</taxon>
        <taxon>Streptophyta</taxon>
        <taxon>Embryophyta</taxon>
        <taxon>Marchantiophyta</taxon>
        <taxon>Marchantiopsida</taxon>
        <taxon>Marchantiidae</taxon>
        <taxon>Marchantiales</taxon>
        <taxon>Ricciaceae</taxon>
        <taxon>Riccia</taxon>
    </lineage>
</organism>
<accession>A0ABD3I763</accession>
<evidence type="ECO:0000256" key="2">
    <source>
        <dbReference type="ARBA" id="ARBA00023125"/>
    </source>
</evidence>
<dbReference type="SUPFAM" id="SSF47095">
    <property type="entry name" value="HMG-box"/>
    <property type="match status" value="1"/>
</dbReference>
<sequence length="169" mass="19175">MKDSGKAKKGAVTKVVKEKTSKIADKDIKKRKAVVKEAKPKKTRKTKKSAKAAKDPNQPKRPPTAFFIFLDEFRKSFKEDHPEAKGVAVVGKAGGEKWKDMSDFEKAPYIAKAQQKKQEYDKSMSAYKQKQDDEEDDEGTPEESDKSKQSEINDEEEEASEEEDEDLED</sequence>
<dbReference type="Gene3D" id="1.10.30.10">
    <property type="entry name" value="High mobility group box domain"/>
    <property type="match status" value="1"/>
</dbReference>
<dbReference type="SMART" id="SM00398">
    <property type="entry name" value="HMG"/>
    <property type="match status" value="1"/>
</dbReference>
<dbReference type="Proteomes" id="UP001633002">
    <property type="component" value="Unassembled WGS sequence"/>
</dbReference>
<feature type="domain" description="HMG box" evidence="6">
    <location>
        <begin position="59"/>
        <end position="128"/>
    </location>
</feature>
<dbReference type="Pfam" id="PF00505">
    <property type="entry name" value="HMG_box"/>
    <property type="match status" value="1"/>
</dbReference>
<dbReference type="PROSITE" id="PS50118">
    <property type="entry name" value="HMG_BOX_2"/>
    <property type="match status" value="1"/>
</dbReference>
<dbReference type="GO" id="GO:0003677">
    <property type="term" value="F:DNA binding"/>
    <property type="evidence" value="ECO:0007669"/>
    <property type="project" value="UniProtKB-UniRule"/>
</dbReference>
<gene>
    <name evidence="7" type="ORF">R1sor_017173</name>
</gene>
<protein>
    <recommendedName>
        <fullName evidence="6">HMG box domain-containing protein</fullName>
    </recommendedName>
</protein>
<feature type="compositionally biased region" description="Acidic residues" evidence="5">
    <location>
        <begin position="152"/>
        <end position="169"/>
    </location>
</feature>
<evidence type="ECO:0000256" key="5">
    <source>
        <dbReference type="SAM" id="MobiDB-lite"/>
    </source>
</evidence>
<name>A0ABD3I763_9MARC</name>
<dbReference type="AlphaFoldDB" id="A0ABD3I763"/>
<dbReference type="CDD" id="cd22005">
    <property type="entry name" value="HMG-box_AtHMGB1-like"/>
    <property type="match status" value="1"/>
</dbReference>
<proteinExistence type="predicted"/>
<feature type="compositionally biased region" description="Basic and acidic residues" evidence="5">
    <location>
        <begin position="15"/>
        <end position="40"/>
    </location>
</feature>
<dbReference type="EMBL" id="JBJQOH010000001">
    <property type="protein sequence ID" value="KAL3699151.1"/>
    <property type="molecule type" value="Genomic_DNA"/>
</dbReference>
<comment type="caution">
    <text evidence="7">The sequence shown here is derived from an EMBL/GenBank/DDBJ whole genome shotgun (WGS) entry which is preliminary data.</text>
</comment>
<dbReference type="PANTHER" id="PTHR46261">
    <property type="entry name" value="HIGH MOBILITY GROUP B PROTEIN 4-RELATED"/>
    <property type="match status" value="1"/>
</dbReference>
<evidence type="ECO:0000256" key="3">
    <source>
        <dbReference type="ARBA" id="ARBA00023242"/>
    </source>
</evidence>
<keyword evidence="8" id="KW-1185">Reference proteome</keyword>
<keyword evidence="3 4" id="KW-0539">Nucleus</keyword>
<feature type="region of interest" description="Disordered" evidence="5">
    <location>
        <begin position="1"/>
        <end position="65"/>
    </location>
</feature>
<dbReference type="PANTHER" id="PTHR46261:SF18">
    <property type="entry name" value="DNA-BINDING PROTEIN MNB1B"/>
    <property type="match status" value="1"/>
</dbReference>
<comment type="subcellular location">
    <subcellularLocation>
        <location evidence="1">Nucleus</location>
    </subcellularLocation>
</comment>
<keyword evidence="2 4" id="KW-0238">DNA-binding</keyword>
<feature type="compositionally biased region" description="Basic residues" evidence="5">
    <location>
        <begin position="41"/>
        <end position="51"/>
    </location>
</feature>
<evidence type="ECO:0000259" key="6">
    <source>
        <dbReference type="PROSITE" id="PS50118"/>
    </source>
</evidence>
<feature type="region of interest" description="Disordered" evidence="5">
    <location>
        <begin position="113"/>
        <end position="169"/>
    </location>
</feature>